<accession>A0A1U7D1H9</accession>
<dbReference type="STRING" id="1229727.Ga0080559_TMP1221"/>
<dbReference type="SUPFAM" id="SSF47473">
    <property type="entry name" value="EF-hand"/>
    <property type="match status" value="1"/>
</dbReference>
<dbReference type="PROSITE" id="PS00018">
    <property type="entry name" value="EF_HAND_1"/>
    <property type="match status" value="1"/>
</dbReference>
<evidence type="ECO:0000313" key="3">
    <source>
        <dbReference type="EMBL" id="APX22017.1"/>
    </source>
</evidence>
<keyword evidence="1" id="KW-0732">Signal</keyword>
<dbReference type="AlphaFoldDB" id="A0A1U7D1H9"/>
<feature type="domain" description="EF-hand" evidence="2">
    <location>
        <begin position="44"/>
        <end position="79"/>
    </location>
</feature>
<dbReference type="OrthoDB" id="7631435at2"/>
<keyword evidence="4" id="KW-1185">Reference proteome</keyword>
<gene>
    <name evidence="3" type="ORF">Ga0080559_TMP1221</name>
</gene>
<feature type="chain" id="PRO_5010571276" evidence="1">
    <location>
        <begin position="22"/>
        <end position="150"/>
    </location>
</feature>
<dbReference type="EMBL" id="CP014796">
    <property type="protein sequence ID" value="APX22017.1"/>
    <property type="molecule type" value="Genomic_DNA"/>
</dbReference>
<name>A0A1U7D1H9_9RHOB</name>
<proteinExistence type="predicted"/>
<sequence precursor="true">MTRILKATVVAVFTLAGMAAAQEPGAHFIESWDLDGDGRVTLAEAQERRGDVFYTFDADENGTLDAEEYAVFDEARANDMAGQPGAGRGAMSVVAEGMTLDANDGDGDGAVTEAEFLGAKQGWIAMIDQTGDGAVTAEDFAMLQKGQPAN</sequence>
<dbReference type="Gene3D" id="1.10.238.10">
    <property type="entry name" value="EF-hand"/>
    <property type="match status" value="1"/>
</dbReference>
<dbReference type="GO" id="GO:0005509">
    <property type="term" value="F:calcium ion binding"/>
    <property type="evidence" value="ECO:0007669"/>
    <property type="project" value="InterPro"/>
</dbReference>
<organism evidence="3 4">
    <name type="scientific">Salipiger profundus</name>
    <dbReference type="NCBI Taxonomy" id="1229727"/>
    <lineage>
        <taxon>Bacteria</taxon>
        <taxon>Pseudomonadati</taxon>
        <taxon>Pseudomonadota</taxon>
        <taxon>Alphaproteobacteria</taxon>
        <taxon>Rhodobacterales</taxon>
        <taxon>Roseobacteraceae</taxon>
        <taxon>Salipiger</taxon>
    </lineage>
</organism>
<dbReference type="InterPro" id="IPR002048">
    <property type="entry name" value="EF_hand_dom"/>
</dbReference>
<dbReference type="Pfam" id="PF13202">
    <property type="entry name" value="EF-hand_5"/>
    <property type="match status" value="1"/>
</dbReference>
<dbReference type="InterPro" id="IPR018247">
    <property type="entry name" value="EF_Hand_1_Ca_BS"/>
</dbReference>
<dbReference type="Proteomes" id="UP000186559">
    <property type="component" value="Chromosome"/>
</dbReference>
<dbReference type="RefSeq" id="WP_076622511.1">
    <property type="nucleotide sequence ID" value="NZ_BMEW01000003.1"/>
</dbReference>
<feature type="signal peptide" evidence="1">
    <location>
        <begin position="1"/>
        <end position="21"/>
    </location>
</feature>
<reference evidence="3 4" key="1">
    <citation type="submission" date="2016-03" db="EMBL/GenBank/DDBJ databases">
        <title>Deep-sea bacteria in the southern Pacific.</title>
        <authorList>
            <person name="Tang K."/>
        </authorList>
    </citation>
    <scope>NUCLEOTIDE SEQUENCE [LARGE SCALE GENOMIC DNA]</scope>
    <source>
        <strain evidence="3 4">JLT2016</strain>
    </source>
</reference>
<dbReference type="InterPro" id="IPR011992">
    <property type="entry name" value="EF-hand-dom_pair"/>
</dbReference>
<dbReference type="PROSITE" id="PS50222">
    <property type="entry name" value="EF_HAND_2"/>
    <property type="match status" value="1"/>
</dbReference>
<evidence type="ECO:0000313" key="4">
    <source>
        <dbReference type="Proteomes" id="UP000186559"/>
    </source>
</evidence>
<evidence type="ECO:0000259" key="2">
    <source>
        <dbReference type="PROSITE" id="PS50222"/>
    </source>
</evidence>
<evidence type="ECO:0000256" key="1">
    <source>
        <dbReference type="SAM" id="SignalP"/>
    </source>
</evidence>
<protein>
    <submittedName>
        <fullName evidence="3">EF hand</fullName>
    </submittedName>
</protein>
<dbReference type="KEGG" id="tpro:Ga0080559_TMP1221"/>